<dbReference type="Proteomes" id="UP001521184">
    <property type="component" value="Unassembled WGS sequence"/>
</dbReference>
<evidence type="ECO:0008006" key="7">
    <source>
        <dbReference type="Google" id="ProtNLM"/>
    </source>
</evidence>
<reference evidence="5 6" key="1">
    <citation type="journal article" date="2023" name="Plant Dis.">
        <title>First Report of Diplodia intermedia Causing Canker and Dieback Diseases on Apple Trees in Canada.</title>
        <authorList>
            <person name="Ellouze W."/>
            <person name="Ilyukhin E."/>
            <person name="Sulman M."/>
            <person name="Ali S."/>
        </authorList>
    </citation>
    <scope>NUCLEOTIDE SEQUENCE [LARGE SCALE GENOMIC DNA]</scope>
    <source>
        <strain evidence="5 6">M45-28</strain>
    </source>
</reference>
<feature type="compositionally biased region" description="Basic and acidic residues" evidence="4">
    <location>
        <begin position="385"/>
        <end position="395"/>
    </location>
</feature>
<keyword evidence="2" id="KW-0677">Repeat</keyword>
<evidence type="ECO:0000256" key="1">
    <source>
        <dbReference type="ARBA" id="ARBA00022574"/>
    </source>
</evidence>
<comment type="caution">
    <text evidence="5">The sequence shown here is derived from an EMBL/GenBank/DDBJ whole genome shotgun (WGS) entry which is preliminary data.</text>
</comment>
<dbReference type="Pfam" id="PF00400">
    <property type="entry name" value="WD40"/>
    <property type="match status" value="2"/>
</dbReference>
<dbReference type="Gene3D" id="2.130.10.10">
    <property type="entry name" value="YVTN repeat-like/Quinoprotein amine dehydrogenase"/>
    <property type="match status" value="1"/>
</dbReference>
<evidence type="ECO:0000313" key="6">
    <source>
        <dbReference type="Proteomes" id="UP001521184"/>
    </source>
</evidence>
<feature type="repeat" description="WD" evidence="3">
    <location>
        <begin position="69"/>
        <end position="98"/>
    </location>
</feature>
<evidence type="ECO:0000313" key="5">
    <source>
        <dbReference type="EMBL" id="KAL1644382.1"/>
    </source>
</evidence>
<feature type="compositionally biased region" description="Basic and acidic residues" evidence="4">
    <location>
        <begin position="365"/>
        <end position="374"/>
    </location>
</feature>
<dbReference type="EMBL" id="JAKEKT020000023">
    <property type="protein sequence ID" value="KAL1644382.1"/>
    <property type="molecule type" value="Genomic_DNA"/>
</dbReference>
<dbReference type="PROSITE" id="PS50082">
    <property type="entry name" value="WD_REPEATS_2"/>
    <property type="match status" value="2"/>
</dbReference>
<protein>
    <recommendedName>
        <fullName evidence="7">WD repeat protein</fullName>
    </recommendedName>
</protein>
<name>A0ABR3TUA1_9PEZI</name>
<evidence type="ECO:0000256" key="3">
    <source>
        <dbReference type="PROSITE-ProRule" id="PRU00221"/>
    </source>
</evidence>
<sequence>MMTPAKLVAEADLSLPTDSYIYSLRPTATALAALSSDDSLRIFDTKTLQLLPGGVISRVHESVTCLEPYSEEGNVLATAGRDGLVKCWDRRTRKAVMDFRVPKPQGLSALEVSSAHHAIIAGTELEDRGPGDSFIYAWDARNPSTPRLTLAESHTDSITELSLHPTNPSTLLSASTDGLVSIFDLTQSDEDEALRQVINHHSAVHHAGFASPTDVYVLGTDETLAFYQYQDSDDPSPELTPVKIGDVREKLTCEYVVNVYGSAGANVVVAGNHSNDWTSYLSTAHRLGNRSTIPARSKTASVFRVLMAKRSFAMSSLTRRQASSLLSRSQRTQLTIKQSSTIFTCGEDGRVRSWRAEAFGGELQHEVATEEKKSSKEKKHKKKDKEKGKERFKPY</sequence>
<keyword evidence="1 3" id="KW-0853">WD repeat</keyword>
<evidence type="ECO:0000256" key="4">
    <source>
        <dbReference type="SAM" id="MobiDB-lite"/>
    </source>
</evidence>
<feature type="compositionally biased region" description="Basic residues" evidence="4">
    <location>
        <begin position="375"/>
        <end position="384"/>
    </location>
</feature>
<dbReference type="InterPro" id="IPR036322">
    <property type="entry name" value="WD40_repeat_dom_sf"/>
</dbReference>
<keyword evidence="6" id="KW-1185">Reference proteome</keyword>
<dbReference type="SMART" id="SM00320">
    <property type="entry name" value="WD40"/>
    <property type="match status" value="3"/>
</dbReference>
<dbReference type="InterPro" id="IPR001680">
    <property type="entry name" value="WD40_rpt"/>
</dbReference>
<dbReference type="InterPro" id="IPR039328">
    <property type="entry name" value="WDR89"/>
</dbReference>
<feature type="region of interest" description="Disordered" evidence="4">
    <location>
        <begin position="365"/>
        <end position="395"/>
    </location>
</feature>
<feature type="repeat" description="WD" evidence="3">
    <location>
        <begin position="151"/>
        <end position="193"/>
    </location>
</feature>
<dbReference type="PANTHER" id="PTHR22889">
    <property type="entry name" value="WD REPEAT-CONTAINING PROTEIN 89"/>
    <property type="match status" value="1"/>
</dbReference>
<proteinExistence type="predicted"/>
<gene>
    <name evidence="5" type="ORF">SLS58_004296</name>
</gene>
<evidence type="ECO:0000256" key="2">
    <source>
        <dbReference type="ARBA" id="ARBA00022737"/>
    </source>
</evidence>
<dbReference type="PANTHER" id="PTHR22889:SF0">
    <property type="entry name" value="WD REPEAT-CONTAINING PROTEIN 89"/>
    <property type="match status" value="1"/>
</dbReference>
<organism evidence="5 6">
    <name type="scientific">Diplodia intermedia</name>
    <dbReference type="NCBI Taxonomy" id="856260"/>
    <lineage>
        <taxon>Eukaryota</taxon>
        <taxon>Fungi</taxon>
        <taxon>Dikarya</taxon>
        <taxon>Ascomycota</taxon>
        <taxon>Pezizomycotina</taxon>
        <taxon>Dothideomycetes</taxon>
        <taxon>Dothideomycetes incertae sedis</taxon>
        <taxon>Botryosphaeriales</taxon>
        <taxon>Botryosphaeriaceae</taxon>
        <taxon>Diplodia</taxon>
    </lineage>
</organism>
<dbReference type="InterPro" id="IPR015943">
    <property type="entry name" value="WD40/YVTN_repeat-like_dom_sf"/>
</dbReference>
<accession>A0ABR3TUA1</accession>
<dbReference type="SUPFAM" id="SSF50978">
    <property type="entry name" value="WD40 repeat-like"/>
    <property type="match status" value="1"/>
</dbReference>